<keyword evidence="1" id="KW-0677">Repeat</keyword>
<gene>
    <name evidence="3" type="primary">Contig160.g190</name>
    <name evidence="3" type="ORF">STYLEM_1126</name>
</gene>
<evidence type="ECO:0000313" key="3">
    <source>
        <dbReference type="EMBL" id="CDW72171.1"/>
    </source>
</evidence>
<feature type="repeat" description="HEAT" evidence="2">
    <location>
        <begin position="345"/>
        <end position="384"/>
    </location>
</feature>
<dbReference type="EMBL" id="CCKQ01001064">
    <property type="protein sequence ID" value="CDW72171.1"/>
    <property type="molecule type" value="Genomic_DNA"/>
</dbReference>
<dbReference type="PANTHER" id="PTHR10648:SF1">
    <property type="entry name" value="SERINE_THREONINE-PROTEIN PHOSPHATASE 4 REGULATORY SUBUNIT 1"/>
    <property type="match status" value="1"/>
</dbReference>
<dbReference type="PANTHER" id="PTHR10648">
    <property type="entry name" value="SERINE/THREONINE-PROTEIN PHOSPHATASE PP2A 65 KDA REGULATORY SUBUNIT"/>
    <property type="match status" value="1"/>
</dbReference>
<dbReference type="InParanoid" id="A0A077ZUN9"/>
<name>A0A077ZUN9_STYLE</name>
<feature type="repeat" description="HEAT" evidence="2">
    <location>
        <begin position="545"/>
        <end position="583"/>
    </location>
</feature>
<dbReference type="OMA" id="ERIQIMF"/>
<sequence length="921" mass="107376">MKLEAVTDQKDKKNNLYQSEQQIHLLDQKALNELLNLNVYQLAQAKTFQSPGNNKRKNSDEDIYVEETLLFSYDPNLASQNSDGGATPRKLSGNLASTQTLNTLIQQVETLRQNILIEVHKWNEVEDDEFDKSLLQRMMSDEYVDEEIDKLLETLSTTIKMNANNLGGDFIENDIRLSESIRDSLDEIKMMQRAPNNKSGIIERRRFLQRYMEVAELLGVSLTVEHLLPALNEVVSLILRIIHIQFKQDDGQNDKDYIKLIFANLKRLIDFLASVFQSKYLISFYQSKITDGYNGIRDFIMPFFNHFFQSDKIDETIKQELQQEVISLLVEVSKIMTHEDRAEKVLPIILENIRDDSDEERRILGLELVDRLAEQMGKEICQSFLMYEIVSLQDDPIYRVRKETVMRMINISKVLGKEIFLGILFPVFKKLAGDQIWGVRRSAVEQLPFISNLCPIEIKNGILIEMFKKFSQDSSKWVKMATFQFLGPFIASYEGIDPNPLLVDYYINMCEQNKSPQPDNEVPYHCAYNFPAVLQTLGAKSWTKLQPVHDLLVKDSRIKVRRTLAFSLHEIAKILGPEIAERELMPVLNLFLRDQIEVKEGVTENLPKFIEVLKPEQRETYIDKLAQTQIDPSQWRKRVIQATQVRKFSKIFSSVNVNKYYVPIFFLLCQDQVAEVRIEAARAAKNLAYKLNENEELFTQFISKVILLKQSNRYNLRQTFIYICESMMNAKELFQKYLIKDFCDLQRDRIINVRMVLSEVLDNHYKKHENGGLIQELKELRLMMKHLKLDIRDVSDILADINVVMQEGDEQDEIKLYEQDLPQQQETQIEVSQNILLQDSPNKKSELEQKIHELDIQVNDKQTMPQDLSETQESQIQIEEFQVNLLQMSIEVEISQQTEVKTEQQNDKSEIIEGDEVLLSY</sequence>
<organism evidence="3 4">
    <name type="scientific">Stylonychia lemnae</name>
    <name type="common">Ciliate</name>
    <dbReference type="NCBI Taxonomy" id="5949"/>
    <lineage>
        <taxon>Eukaryota</taxon>
        <taxon>Sar</taxon>
        <taxon>Alveolata</taxon>
        <taxon>Ciliophora</taxon>
        <taxon>Intramacronucleata</taxon>
        <taxon>Spirotrichea</taxon>
        <taxon>Stichotrichia</taxon>
        <taxon>Sporadotrichida</taxon>
        <taxon>Oxytrichidae</taxon>
        <taxon>Stylonychinae</taxon>
        <taxon>Stylonychia</taxon>
    </lineage>
</organism>
<dbReference type="InterPro" id="IPR016024">
    <property type="entry name" value="ARM-type_fold"/>
</dbReference>
<dbReference type="GO" id="GO:0019888">
    <property type="term" value="F:protein phosphatase regulator activity"/>
    <property type="evidence" value="ECO:0007669"/>
    <property type="project" value="TreeGrafter"/>
</dbReference>
<dbReference type="GO" id="GO:0005737">
    <property type="term" value="C:cytoplasm"/>
    <property type="evidence" value="ECO:0007669"/>
    <property type="project" value="TreeGrafter"/>
</dbReference>
<evidence type="ECO:0000256" key="1">
    <source>
        <dbReference type="ARBA" id="ARBA00022737"/>
    </source>
</evidence>
<dbReference type="Gene3D" id="1.25.10.10">
    <property type="entry name" value="Leucine-rich Repeat Variant"/>
    <property type="match status" value="1"/>
</dbReference>
<evidence type="ECO:0000256" key="2">
    <source>
        <dbReference type="PROSITE-ProRule" id="PRU00103"/>
    </source>
</evidence>
<keyword evidence="4" id="KW-1185">Reference proteome</keyword>
<protein>
    <submittedName>
        <fullName evidence="3">Protein phosphatase 4 regulatory subunit</fullName>
    </submittedName>
</protein>
<reference evidence="3 4" key="1">
    <citation type="submission" date="2014-06" db="EMBL/GenBank/DDBJ databases">
        <authorList>
            <person name="Swart Estienne"/>
        </authorList>
    </citation>
    <scope>NUCLEOTIDE SEQUENCE [LARGE SCALE GENOMIC DNA]</scope>
    <source>
        <strain evidence="3 4">130c</strain>
    </source>
</reference>
<dbReference type="AlphaFoldDB" id="A0A077ZUN9"/>
<dbReference type="InterPro" id="IPR051023">
    <property type="entry name" value="PP2A_Regulatory_Subunit_A"/>
</dbReference>
<dbReference type="InterPro" id="IPR011989">
    <property type="entry name" value="ARM-like"/>
</dbReference>
<proteinExistence type="predicted"/>
<dbReference type="OrthoDB" id="340346at2759"/>
<dbReference type="InterPro" id="IPR021133">
    <property type="entry name" value="HEAT_type_2"/>
</dbReference>
<dbReference type="PROSITE" id="PS50077">
    <property type="entry name" value="HEAT_REPEAT"/>
    <property type="match status" value="2"/>
</dbReference>
<dbReference type="SUPFAM" id="SSF48371">
    <property type="entry name" value="ARM repeat"/>
    <property type="match status" value="1"/>
</dbReference>
<dbReference type="Proteomes" id="UP000039865">
    <property type="component" value="Unassembled WGS sequence"/>
</dbReference>
<accession>A0A077ZUN9</accession>
<evidence type="ECO:0000313" key="4">
    <source>
        <dbReference type="Proteomes" id="UP000039865"/>
    </source>
</evidence>